<keyword evidence="1" id="KW-0472">Membrane</keyword>
<evidence type="ECO:0000256" key="1">
    <source>
        <dbReference type="SAM" id="Phobius"/>
    </source>
</evidence>
<protein>
    <submittedName>
        <fullName evidence="2">Uncharacterized protein</fullName>
    </submittedName>
</protein>
<dbReference type="AlphaFoldDB" id="A0A6M3LC27"/>
<reference evidence="2" key="1">
    <citation type="submission" date="2020-03" db="EMBL/GenBank/DDBJ databases">
        <title>The deep terrestrial virosphere.</title>
        <authorList>
            <person name="Holmfeldt K."/>
            <person name="Nilsson E."/>
            <person name="Simone D."/>
            <person name="Lopez-Fernandez M."/>
            <person name="Wu X."/>
            <person name="de Brujin I."/>
            <person name="Lundin D."/>
            <person name="Andersson A."/>
            <person name="Bertilsson S."/>
            <person name="Dopson M."/>
        </authorList>
    </citation>
    <scope>NUCLEOTIDE SEQUENCE</scope>
    <source>
        <strain evidence="2">MM415B03234</strain>
    </source>
</reference>
<feature type="transmembrane region" description="Helical" evidence="1">
    <location>
        <begin position="58"/>
        <end position="79"/>
    </location>
</feature>
<sequence length="83" mass="9444">MDSFDPRLCEEKHINIERRVGTLESSLNENFHRVYDKVETQTLVWAQKATDNARRPGWATTVIITLLSSGFVGLAIFIITKGH</sequence>
<dbReference type="EMBL" id="MT143022">
    <property type="protein sequence ID" value="QJA91899.1"/>
    <property type="molecule type" value="Genomic_DNA"/>
</dbReference>
<evidence type="ECO:0000313" key="2">
    <source>
        <dbReference type="EMBL" id="QJA91899.1"/>
    </source>
</evidence>
<organism evidence="2">
    <name type="scientific">viral metagenome</name>
    <dbReference type="NCBI Taxonomy" id="1070528"/>
    <lineage>
        <taxon>unclassified sequences</taxon>
        <taxon>metagenomes</taxon>
        <taxon>organismal metagenomes</taxon>
    </lineage>
</organism>
<name>A0A6M3LC27_9ZZZZ</name>
<accession>A0A6M3LC27</accession>
<proteinExistence type="predicted"/>
<gene>
    <name evidence="2" type="ORF">MM415B03234_0009</name>
</gene>
<keyword evidence="1" id="KW-0812">Transmembrane</keyword>
<keyword evidence="1" id="KW-1133">Transmembrane helix</keyword>